<keyword evidence="2" id="KW-1185">Reference proteome</keyword>
<evidence type="ECO:0000313" key="2">
    <source>
        <dbReference type="Proteomes" id="UP000233491"/>
    </source>
</evidence>
<dbReference type="Proteomes" id="UP000233491">
    <property type="component" value="Unassembled WGS sequence"/>
</dbReference>
<evidence type="ECO:0000313" key="1">
    <source>
        <dbReference type="EMBL" id="PKR88324.1"/>
    </source>
</evidence>
<comment type="caution">
    <text evidence="1">The sequence shown here is derived from an EMBL/GenBank/DDBJ whole genome shotgun (WGS) entry which is preliminary data.</text>
</comment>
<reference evidence="1 2" key="1">
    <citation type="submission" date="2017-12" db="EMBL/GenBank/DDBJ databases">
        <title>Anaerobic carbon monoxide metabolism by Pleomorphomonas carboxyditropha sp. nov., a new mesophilic hydrogenogenic carboxidotroph.</title>
        <authorList>
            <person name="Esquivel-Elizondo S."/>
            <person name="Krajmalnik-Brown R."/>
        </authorList>
    </citation>
    <scope>NUCLEOTIDE SEQUENCE [LARGE SCALE GENOMIC DNA]</scope>
    <source>
        <strain evidence="1 2">R5-392</strain>
    </source>
</reference>
<gene>
    <name evidence="1" type="ORF">CXZ10_14990</name>
</gene>
<dbReference type="RefSeq" id="WP_101290167.1">
    <property type="nucleotide sequence ID" value="NZ_FOUQ01000008.1"/>
</dbReference>
<organism evidence="1 2">
    <name type="scientific">Pleomorphomonas diazotrophica</name>
    <dbReference type="NCBI Taxonomy" id="1166257"/>
    <lineage>
        <taxon>Bacteria</taxon>
        <taxon>Pseudomonadati</taxon>
        <taxon>Pseudomonadota</taxon>
        <taxon>Alphaproteobacteria</taxon>
        <taxon>Hyphomicrobiales</taxon>
        <taxon>Pleomorphomonadaceae</taxon>
        <taxon>Pleomorphomonas</taxon>
    </lineage>
</organism>
<sequence length="1284" mass="145382">MKWRLALRFLADGPSIPDDLLLARDQGRVIFFCGAGVSRARANLPDFFGLARRVVSKLGVDKDSPAYKLIQEAQEIDRRVGISGVISADRVFGLLERDFASQDIDEAVASALMPPTDCDLTAHRILLDLATTPEGVVQLVTTNFDRLFDNCEPGIQTWQPPRLPDPQRPNELNGIVYLHGRSTPTYTGAEGDGFVLSSSEFGRAYLSDGWATEFIQEILRTYVVVFVGYAADDPPVQYLLEALRRTSGKLETAYAFQSGGHDDASAQWRHKGVEAIPYSPDNEHAALWTSLEAWAERARDPDAWAAKVIEAAKKGPTVIQPHQRGQVAHVISTYEGVKKFCIGEIVPSAEWLCVFDKHRRFGKPGRSGSFGHKGPYVDPFDLYGLDSDIPPTKLDPENYYAKREVPLAAWDAFELNRLDRSTISDENLAAFRGHGANHFPRLAPRIEQLGAWLTKVCDQPAAVWWAAHQQSLHRSIQGYISWELERSGRKVHQDIRNAWRLLFEAWDNTKDFHKGWYELQAAIEADGWSSAVVRRYAELVRPRLSAEPAFGSGPTPPVSGTDEGDAGRLLRMDVRYPEEHEAILIPDEWCAAVVKLLRQNLELALSLEREIGGYGLTNISPIVKDNVGGDEYHRTHGLSAVVVRFTELFSQLAKANRLAAKHEFASWPTDDETIFARLRIWASADRGIVTEDDFTQVIKSLSDAAFWNSYHQRDLLLVIAGRWKKLSQTSRELVEQKLLRGPKRWPREKLADFKIRRAESILDRTHWLQMSRCRLPPKTRLKAKLLRTDAPDWREDYGAKAADSPESRGGWVRTNTDHEKLAGIPLSQLLLLAKEHTGRSEDFLVENDPFAGLVAQRPARAFAALAYSAKRGDFPEWAWRRFFNSQARKNDKERLVQLIAERLVRCPHTHLVAIIHSTTSWLQEASTKLTKECLPTFDRIFEKLVSVLHESPDAGRSGVVGSSDEPDWTMEAINSPTGMIARALFNDPRRSNLSQSQGFPSEWLAHIEALLSLPNDLRKHALVIFFHHLNWFFAVDPRWTEQQLLPALHSSNTDERDSAWSGFLWGATTPHRELYMRLKTDLLEFAANPLSSRRSYREIIAGIILAGWGTIDNTTGERCISSGEMRSLLLRTDDEFRSHVLWQVQRWSTEKSKKSHKQWKGRLPELLQIWPRQLSARSPNMSARLCELAFSSGDQFPAIASLILPLLTKIERDHLMLPELRRSGGSILDRHPEQALAVLHKILPDDASAWPYGMEEILQRIGEADDALKSDHRLISLRRRWDAR</sequence>
<dbReference type="Pfam" id="PF13289">
    <property type="entry name" value="SIR2_2"/>
    <property type="match status" value="1"/>
</dbReference>
<name>A0A2N3LV04_9HYPH</name>
<accession>A0A2N3LV04</accession>
<dbReference type="OrthoDB" id="2077946at2"/>
<protein>
    <submittedName>
        <fullName evidence="1">Uncharacterized protein</fullName>
    </submittedName>
</protein>
<dbReference type="EMBL" id="PJNW01000012">
    <property type="protein sequence ID" value="PKR88324.1"/>
    <property type="molecule type" value="Genomic_DNA"/>
</dbReference>
<proteinExistence type="predicted"/>